<accession>A0A4Q7PGA7</accession>
<sequence length="120" mass="13457">MSILFKSFFFLSFIIVCTSCNATKTSNSSTEDNDLTNSEYSEMKSQGFSLGTLSTNKSSGCSIVLTIEKMEDKLDPVNIEEFVKGGMPQKVWVKYASMRMANRCENARPVTIQEMQIIVQ</sequence>
<gene>
    <name evidence="2" type="ORF">EV197_0605</name>
</gene>
<evidence type="ECO:0000256" key="1">
    <source>
        <dbReference type="SAM" id="SignalP"/>
    </source>
</evidence>
<dbReference type="RefSeq" id="WP_130285238.1">
    <property type="nucleotide sequence ID" value="NZ_SGXE01000001.1"/>
</dbReference>
<evidence type="ECO:0008006" key="4">
    <source>
        <dbReference type="Google" id="ProtNLM"/>
    </source>
</evidence>
<proteinExistence type="predicted"/>
<feature type="signal peptide" evidence="1">
    <location>
        <begin position="1"/>
        <end position="22"/>
    </location>
</feature>
<feature type="chain" id="PRO_5020777578" description="Lipoprotein" evidence="1">
    <location>
        <begin position="23"/>
        <end position="120"/>
    </location>
</feature>
<reference evidence="2 3" key="1">
    <citation type="submission" date="2019-02" db="EMBL/GenBank/DDBJ databases">
        <title>Genomic Encyclopedia of Type Strains, Phase IV (KMG-IV): sequencing the most valuable type-strain genomes for metagenomic binning, comparative biology and taxonomic classification.</title>
        <authorList>
            <person name="Goeker M."/>
        </authorList>
    </citation>
    <scope>NUCLEOTIDE SEQUENCE [LARGE SCALE GENOMIC DNA]</scope>
    <source>
        <strain evidence="2 3">DSM 17196</strain>
    </source>
</reference>
<keyword evidence="1" id="KW-0732">Signal</keyword>
<dbReference type="Proteomes" id="UP000292262">
    <property type="component" value="Unassembled WGS sequence"/>
</dbReference>
<evidence type="ECO:0000313" key="2">
    <source>
        <dbReference type="EMBL" id="RZS99395.1"/>
    </source>
</evidence>
<dbReference type="OrthoDB" id="1162264at2"/>
<evidence type="ECO:0000313" key="3">
    <source>
        <dbReference type="Proteomes" id="UP000292262"/>
    </source>
</evidence>
<dbReference type="EMBL" id="SGXE01000001">
    <property type="protein sequence ID" value="RZS99395.1"/>
    <property type="molecule type" value="Genomic_DNA"/>
</dbReference>
<organism evidence="2 3">
    <name type="scientific">Aquimarina brevivitae</name>
    <dbReference type="NCBI Taxonomy" id="323412"/>
    <lineage>
        <taxon>Bacteria</taxon>
        <taxon>Pseudomonadati</taxon>
        <taxon>Bacteroidota</taxon>
        <taxon>Flavobacteriia</taxon>
        <taxon>Flavobacteriales</taxon>
        <taxon>Flavobacteriaceae</taxon>
        <taxon>Aquimarina</taxon>
    </lineage>
</organism>
<keyword evidence="3" id="KW-1185">Reference proteome</keyword>
<comment type="caution">
    <text evidence="2">The sequence shown here is derived from an EMBL/GenBank/DDBJ whole genome shotgun (WGS) entry which is preliminary data.</text>
</comment>
<dbReference type="AlphaFoldDB" id="A0A4Q7PGA7"/>
<name>A0A4Q7PGA7_9FLAO</name>
<protein>
    <recommendedName>
        <fullName evidence="4">Lipoprotein</fullName>
    </recommendedName>
</protein>